<evidence type="ECO:0000313" key="3">
    <source>
        <dbReference type="EMBL" id="KRL90277.1"/>
    </source>
</evidence>
<comment type="caution">
    <text evidence="3">The sequence shown here is derived from an EMBL/GenBank/DDBJ whole genome shotgun (WGS) entry which is preliminary data.</text>
</comment>
<dbReference type="NCBIfam" id="NF038387">
    <property type="entry name" value="CBS_CbpA"/>
    <property type="match status" value="1"/>
</dbReference>
<dbReference type="STRING" id="1423763.FC46_GL000288"/>
<dbReference type="InterPro" id="IPR017036">
    <property type="entry name" value="Lmo0553-like"/>
</dbReference>
<feature type="domain" description="CBS" evidence="2">
    <location>
        <begin position="14"/>
        <end position="72"/>
    </location>
</feature>
<evidence type="ECO:0000256" key="1">
    <source>
        <dbReference type="PROSITE-ProRule" id="PRU00703"/>
    </source>
</evidence>
<dbReference type="PROSITE" id="PS51371">
    <property type="entry name" value="CBS"/>
    <property type="match status" value="1"/>
</dbReference>
<dbReference type="SUPFAM" id="SSF54631">
    <property type="entry name" value="CBS-domain pair"/>
    <property type="match status" value="1"/>
</dbReference>
<dbReference type="PIRSF" id="PIRSF035040">
    <property type="entry name" value="UCP035040_CBS_Lmo0553"/>
    <property type="match status" value="1"/>
</dbReference>
<gene>
    <name evidence="3" type="ORF">FC46_GL000288</name>
</gene>
<keyword evidence="4" id="KW-1185">Reference proteome</keyword>
<dbReference type="InterPro" id="IPR046342">
    <property type="entry name" value="CBS_dom_sf"/>
</dbReference>
<dbReference type="PATRIC" id="fig|1423763.3.peg.293"/>
<protein>
    <submittedName>
        <fullName evidence="3">CBS domain protein</fullName>
    </submittedName>
</protein>
<evidence type="ECO:0000259" key="2">
    <source>
        <dbReference type="PROSITE" id="PS51371"/>
    </source>
</evidence>
<keyword evidence="1" id="KW-0129">CBS domain</keyword>
<dbReference type="InterPro" id="IPR000644">
    <property type="entry name" value="CBS_dom"/>
</dbReference>
<evidence type="ECO:0000313" key="4">
    <source>
        <dbReference type="Proteomes" id="UP000051036"/>
    </source>
</evidence>
<sequence length="240" mass="26945">MYGGNRMLIKSLVLKKDYLTTVNEKATLEEALKILEDSGFRCVPILDDTGTIFRGNIYKMHIYRHKSQGGDMSLPVTYLLKNATKTIKVNSPFFKVFFNIKDLPYISVLDEENKFYGILTHASLLRMLSDAWNIKHGSYVLTVLSDNSRGNLVKMSKTISKYTNMASVMTLDAAAGELGGDFVRRTLFTLPSGVSEETMKTIVEKLHKKGFVVSEIEDLQAGMNIMSDENPGVFITNPHE</sequence>
<dbReference type="Gene3D" id="3.10.580.10">
    <property type="entry name" value="CBS-domain"/>
    <property type="match status" value="1"/>
</dbReference>
<dbReference type="Proteomes" id="UP000051036">
    <property type="component" value="Unassembled WGS sequence"/>
</dbReference>
<reference evidence="3 4" key="1">
    <citation type="journal article" date="2015" name="Genome Announc.">
        <title>Expanding the biotechnology potential of lactobacilli through comparative genomics of 213 strains and associated genera.</title>
        <authorList>
            <person name="Sun Z."/>
            <person name="Harris H.M."/>
            <person name="McCann A."/>
            <person name="Guo C."/>
            <person name="Argimon S."/>
            <person name="Zhang W."/>
            <person name="Yang X."/>
            <person name="Jeffery I.B."/>
            <person name="Cooney J.C."/>
            <person name="Kagawa T.F."/>
            <person name="Liu W."/>
            <person name="Song Y."/>
            <person name="Salvetti E."/>
            <person name="Wrobel A."/>
            <person name="Rasinkangas P."/>
            <person name="Parkhill J."/>
            <person name="Rea M.C."/>
            <person name="O'Sullivan O."/>
            <person name="Ritari J."/>
            <person name="Douillard F.P."/>
            <person name="Paul Ross R."/>
            <person name="Yang R."/>
            <person name="Briner A.E."/>
            <person name="Felis G.E."/>
            <person name="de Vos W.M."/>
            <person name="Barrangou R."/>
            <person name="Klaenhammer T.R."/>
            <person name="Caufield P.W."/>
            <person name="Cui Y."/>
            <person name="Zhang H."/>
            <person name="O'Toole P.W."/>
        </authorList>
    </citation>
    <scope>NUCLEOTIDE SEQUENCE [LARGE SCALE GENOMIC DNA]</scope>
    <source>
        <strain evidence="3 4">DSM 16043</strain>
    </source>
</reference>
<name>A0A0R1UHH1_9LACO</name>
<dbReference type="CDD" id="cd02205">
    <property type="entry name" value="CBS_pair_SF"/>
    <property type="match status" value="1"/>
</dbReference>
<dbReference type="AlphaFoldDB" id="A0A0R1UHH1"/>
<organism evidence="3 4">
    <name type="scientific">Lactobacillus kalixensis DSM 16043</name>
    <dbReference type="NCBI Taxonomy" id="1423763"/>
    <lineage>
        <taxon>Bacteria</taxon>
        <taxon>Bacillati</taxon>
        <taxon>Bacillota</taxon>
        <taxon>Bacilli</taxon>
        <taxon>Lactobacillales</taxon>
        <taxon>Lactobacillaceae</taxon>
        <taxon>Lactobacillus</taxon>
    </lineage>
</organism>
<dbReference type="Pfam" id="PF00571">
    <property type="entry name" value="CBS"/>
    <property type="match status" value="1"/>
</dbReference>
<dbReference type="EMBL" id="AZFM01000012">
    <property type="protein sequence ID" value="KRL90277.1"/>
    <property type="molecule type" value="Genomic_DNA"/>
</dbReference>
<accession>A0A0R1UHH1</accession>
<proteinExistence type="predicted"/>